<evidence type="ECO:0000256" key="4">
    <source>
        <dbReference type="ARBA" id="ARBA00022695"/>
    </source>
</evidence>
<accession>A0A645AI85</accession>
<evidence type="ECO:0000256" key="6">
    <source>
        <dbReference type="ARBA" id="ARBA00022840"/>
    </source>
</evidence>
<name>A0A645AI85_9ZZZZ</name>
<dbReference type="InterPro" id="IPR005248">
    <property type="entry name" value="NadD/NMNAT"/>
</dbReference>
<dbReference type="GO" id="GO:0009435">
    <property type="term" value="P:NAD+ biosynthetic process"/>
    <property type="evidence" value="ECO:0007669"/>
    <property type="project" value="UniProtKB-UniPathway"/>
</dbReference>
<evidence type="ECO:0000256" key="5">
    <source>
        <dbReference type="ARBA" id="ARBA00022741"/>
    </source>
</evidence>
<evidence type="ECO:0000313" key="9">
    <source>
        <dbReference type="EMBL" id="MPM52900.1"/>
    </source>
</evidence>
<comment type="caution">
    <text evidence="9">The sequence shown here is derived from an EMBL/GenBank/DDBJ whole genome shotgun (WGS) entry which is preliminary data.</text>
</comment>
<dbReference type="AlphaFoldDB" id="A0A645AI85"/>
<gene>
    <name evidence="9" type="primary">nadD_28</name>
    <name evidence="9" type="ORF">SDC9_99664</name>
</gene>
<dbReference type="GO" id="GO:0004515">
    <property type="term" value="F:nicotinate-nucleotide adenylyltransferase activity"/>
    <property type="evidence" value="ECO:0007669"/>
    <property type="project" value="UniProtKB-EC"/>
</dbReference>
<proteinExistence type="inferred from homology"/>
<reference evidence="9" key="1">
    <citation type="submission" date="2019-08" db="EMBL/GenBank/DDBJ databases">
        <authorList>
            <person name="Kucharzyk K."/>
            <person name="Murdoch R.W."/>
            <person name="Higgins S."/>
            <person name="Loffler F."/>
        </authorList>
    </citation>
    <scope>NUCLEOTIDE SEQUENCE</scope>
</reference>
<sequence length="186" mass="21331">MRVALYFGSFNPMHTGHLAICQYITGKEDIDELRLVVSPVNPLKDTLNEANGNQRLKHVKYVAAGIDCQVRQNGSRCKISVSDIEFHLPKPHYTIDTLRVISSREPDNTFILIIGADNLSIIEKWNRWVELLKEYEIWVYPRSGYDLLSLCNKYQVKPIDAPMIDISSTQIREEEISGRDMSAHKV</sequence>
<dbReference type="GO" id="GO:0005524">
    <property type="term" value="F:ATP binding"/>
    <property type="evidence" value="ECO:0007669"/>
    <property type="project" value="UniProtKB-KW"/>
</dbReference>
<evidence type="ECO:0000256" key="7">
    <source>
        <dbReference type="ARBA" id="ARBA00023027"/>
    </source>
</evidence>
<dbReference type="Gene3D" id="3.40.50.620">
    <property type="entry name" value="HUPs"/>
    <property type="match status" value="1"/>
</dbReference>
<dbReference type="InterPro" id="IPR004821">
    <property type="entry name" value="Cyt_trans-like"/>
</dbReference>
<evidence type="ECO:0000256" key="3">
    <source>
        <dbReference type="ARBA" id="ARBA00022679"/>
    </source>
</evidence>
<dbReference type="UniPathway" id="UPA00253"/>
<keyword evidence="4 9" id="KW-0548">Nucleotidyltransferase</keyword>
<dbReference type="NCBIfam" id="TIGR00482">
    <property type="entry name" value="nicotinate (nicotinamide) nucleotide adenylyltransferase"/>
    <property type="match status" value="1"/>
</dbReference>
<protein>
    <submittedName>
        <fullName evidence="9">Putative nicotinate-nucleotide adenylyltransferase</fullName>
        <ecNumber evidence="9">2.7.7.18</ecNumber>
    </submittedName>
</protein>
<keyword evidence="2" id="KW-0662">Pyridine nucleotide biosynthesis</keyword>
<dbReference type="PANTHER" id="PTHR39321">
    <property type="entry name" value="NICOTINATE-NUCLEOTIDE ADENYLYLTRANSFERASE-RELATED"/>
    <property type="match status" value="1"/>
</dbReference>
<dbReference type="CDD" id="cd02165">
    <property type="entry name" value="NMNAT"/>
    <property type="match status" value="1"/>
</dbReference>
<dbReference type="InterPro" id="IPR014729">
    <property type="entry name" value="Rossmann-like_a/b/a_fold"/>
</dbReference>
<evidence type="ECO:0000256" key="1">
    <source>
        <dbReference type="ARBA" id="ARBA00004790"/>
    </source>
</evidence>
<dbReference type="EMBL" id="VSSQ01014082">
    <property type="protein sequence ID" value="MPM52900.1"/>
    <property type="molecule type" value="Genomic_DNA"/>
</dbReference>
<organism evidence="9">
    <name type="scientific">bioreactor metagenome</name>
    <dbReference type="NCBI Taxonomy" id="1076179"/>
    <lineage>
        <taxon>unclassified sequences</taxon>
        <taxon>metagenomes</taxon>
        <taxon>ecological metagenomes</taxon>
    </lineage>
</organism>
<dbReference type="EC" id="2.7.7.18" evidence="9"/>
<comment type="pathway">
    <text evidence="1">Cofactor biosynthesis; NAD(+) biosynthesis.</text>
</comment>
<dbReference type="Pfam" id="PF01467">
    <property type="entry name" value="CTP_transf_like"/>
    <property type="match status" value="1"/>
</dbReference>
<keyword evidence="5" id="KW-0547">Nucleotide-binding</keyword>
<dbReference type="SUPFAM" id="SSF52374">
    <property type="entry name" value="Nucleotidylyl transferase"/>
    <property type="match status" value="1"/>
</dbReference>
<feature type="domain" description="Cytidyltransferase-like" evidence="8">
    <location>
        <begin position="5"/>
        <end position="173"/>
    </location>
</feature>
<dbReference type="HAMAP" id="MF_00244">
    <property type="entry name" value="NaMN_adenylyltr"/>
    <property type="match status" value="1"/>
</dbReference>
<evidence type="ECO:0000256" key="2">
    <source>
        <dbReference type="ARBA" id="ARBA00022642"/>
    </source>
</evidence>
<keyword evidence="6" id="KW-0067">ATP-binding</keyword>
<evidence type="ECO:0000259" key="8">
    <source>
        <dbReference type="Pfam" id="PF01467"/>
    </source>
</evidence>
<keyword evidence="7" id="KW-0520">NAD</keyword>
<dbReference type="PANTHER" id="PTHR39321:SF3">
    <property type="entry name" value="PHOSPHOPANTETHEINE ADENYLYLTRANSFERASE"/>
    <property type="match status" value="1"/>
</dbReference>
<keyword evidence="3 9" id="KW-0808">Transferase</keyword>